<evidence type="ECO:0000256" key="3">
    <source>
        <dbReference type="SAM" id="MobiDB-lite"/>
    </source>
</evidence>
<evidence type="ECO:0000256" key="1">
    <source>
        <dbReference type="ARBA" id="ARBA00023125"/>
    </source>
</evidence>
<keyword evidence="2" id="KW-0233">DNA recombination</keyword>
<dbReference type="CDD" id="cd00397">
    <property type="entry name" value="DNA_BRE_C"/>
    <property type="match status" value="1"/>
</dbReference>
<protein>
    <recommendedName>
        <fullName evidence="4">Tyr recombinase domain-containing protein</fullName>
    </recommendedName>
</protein>
<dbReference type="PANTHER" id="PTHR30349">
    <property type="entry name" value="PHAGE INTEGRASE-RELATED"/>
    <property type="match status" value="1"/>
</dbReference>
<organism evidence="5 6">
    <name type="scientific">Trichogramma kaykai</name>
    <dbReference type="NCBI Taxonomy" id="54128"/>
    <lineage>
        <taxon>Eukaryota</taxon>
        <taxon>Metazoa</taxon>
        <taxon>Ecdysozoa</taxon>
        <taxon>Arthropoda</taxon>
        <taxon>Hexapoda</taxon>
        <taxon>Insecta</taxon>
        <taxon>Pterygota</taxon>
        <taxon>Neoptera</taxon>
        <taxon>Endopterygota</taxon>
        <taxon>Hymenoptera</taxon>
        <taxon>Apocrita</taxon>
        <taxon>Proctotrupomorpha</taxon>
        <taxon>Chalcidoidea</taxon>
        <taxon>Trichogrammatidae</taxon>
        <taxon>Trichogramma</taxon>
    </lineage>
</organism>
<feature type="compositionally biased region" description="Polar residues" evidence="3">
    <location>
        <begin position="337"/>
        <end position="357"/>
    </location>
</feature>
<keyword evidence="6" id="KW-1185">Reference proteome</keyword>
<accession>A0ABD2WKX8</accession>
<dbReference type="Proteomes" id="UP001627154">
    <property type="component" value="Unassembled WGS sequence"/>
</dbReference>
<feature type="region of interest" description="Disordered" evidence="3">
    <location>
        <begin position="324"/>
        <end position="362"/>
    </location>
</feature>
<dbReference type="PROSITE" id="PS51898">
    <property type="entry name" value="TYR_RECOMBINASE"/>
    <property type="match status" value="1"/>
</dbReference>
<feature type="domain" description="Tyr recombinase" evidence="4">
    <location>
        <begin position="121"/>
        <end position="317"/>
    </location>
</feature>
<dbReference type="Gene3D" id="1.10.443.10">
    <property type="entry name" value="Intergrase catalytic core"/>
    <property type="match status" value="1"/>
</dbReference>
<reference evidence="5 6" key="1">
    <citation type="journal article" date="2024" name="bioRxiv">
        <title>A reference genome for Trichogramma kaykai: A tiny desert-dwelling parasitoid wasp with competing sex-ratio distorters.</title>
        <authorList>
            <person name="Culotta J."/>
            <person name="Lindsey A.R."/>
        </authorList>
    </citation>
    <scope>NUCLEOTIDE SEQUENCE [LARGE SCALE GENOMIC DNA]</scope>
    <source>
        <strain evidence="5 6">KSX58</strain>
    </source>
</reference>
<dbReference type="InterPro" id="IPR013762">
    <property type="entry name" value="Integrase-like_cat_sf"/>
</dbReference>
<name>A0ABD2WKX8_9HYME</name>
<evidence type="ECO:0000259" key="4">
    <source>
        <dbReference type="PROSITE" id="PS51898"/>
    </source>
</evidence>
<dbReference type="InterPro" id="IPR011010">
    <property type="entry name" value="DNA_brk_join_enz"/>
</dbReference>
<dbReference type="InterPro" id="IPR002104">
    <property type="entry name" value="Integrase_catalytic"/>
</dbReference>
<evidence type="ECO:0000313" key="5">
    <source>
        <dbReference type="EMBL" id="KAL3393528.1"/>
    </source>
</evidence>
<dbReference type="GO" id="GO:0006310">
    <property type="term" value="P:DNA recombination"/>
    <property type="evidence" value="ECO:0007669"/>
    <property type="project" value="UniProtKB-KW"/>
</dbReference>
<dbReference type="InterPro" id="IPR050090">
    <property type="entry name" value="Tyrosine_recombinase_XerCD"/>
</dbReference>
<dbReference type="SUPFAM" id="SSF56349">
    <property type="entry name" value="DNA breaking-rejoining enzymes"/>
    <property type="match status" value="1"/>
</dbReference>
<dbReference type="Pfam" id="PF00589">
    <property type="entry name" value="Phage_integrase"/>
    <property type="match status" value="1"/>
</dbReference>
<evidence type="ECO:0000256" key="2">
    <source>
        <dbReference type="ARBA" id="ARBA00023172"/>
    </source>
</evidence>
<proteinExistence type="predicted"/>
<keyword evidence="1" id="KW-0238">DNA-binding</keyword>
<dbReference type="EMBL" id="JBJJXI010000096">
    <property type="protein sequence ID" value="KAL3393528.1"/>
    <property type="molecule type" value="Genomic_DNA"/>
</dbReference>
<gene>
    <name evidence="5" type="ORF">TKK_011816</name>
</gene>
<sequence length="503" mass="57179">MSDPIESSDESTDEECVLRDFDKEAHEIINSDTLPKKSSDRYLQVYESYHAWLSDNENNLSSSHENNLIIYFKYLKEKCKPPTLWSIWSMLKKTLNARDEVDISRFLNLKAMLKTNSKGYKSKKSLVLEWDEISKFIKEADDLDNLALKVILIFGISGALRCDEIYNLKVNDVEDLKTKYLVSIQTSKNDYSSVTISASRQLIIGPLFYNIVKKYISLGPVKQFSDKFFVRYEKGHCTHQVIGINTIYGAPSKIAEHLGLKNPKLYTGHCYRRTGASLLDESGANSAQVRQLGGWMSEKVAQGYVENSMHNRQTIFNGVTSQAQYSKPSTSTDSSTPLIYQPSTSKASSVQNISSPNKENDADLMDLHWSDFSTDMVYQEKAQPTFLTARNKPIYYNEKLSITAAKKSNSNAHFHSKPPVKVSFKTGTIESPRKKFKSSVIPTGPETNKTEISNERNQVLISNQEINEDLQQFFKNSIVKYENCTINGNIVNNYYLCKNCDKQ</sequence>
<evidence type="ECO:0000313" key="6">
    <source>
        <dbReference type="Proteomes" id="UP001627154"/>
    </source>
</evidence>
<dbReference type="AlphaFoldDB" id="A0ABD2WKX8"/>
<dbReference type="PANTHER" id="PTHR30349:SF41">
    <property type="entry name" value="INTEGRASE_RECOMBINASE PROTEIN MJ0367-RELATED"/>
    <property type="match status" value="1"/>
</dbReference>
<dbReference type="GO" id="GO:0003677">
    <property type="term" value="F:DNA binding"/>
    <property type="evidence" value="ECO:0007669"/>
    <property type="project" value="UniProtKB-KW"/>
</dbReference>
<comment type="caution">
    <text evidence="5">The sequence shown here is derived from an EMBL/GenBank/DDBJ whole genome shotgun (WGS) entry which is preliminary data.</text>
</comment>